<evidence type="ECO:0000313" key="3">
    <source>
        <dbReference type="EMBL" id="CAB5306207.1"/>
    </source>
</evidence>
<dbReference type="PROSITE" id="PS50822">
    <property type="entry name" value="PIWI"/>
    <property type="match status" value="1"/>
</dbReference>
<keyword evidence="1" id="KW-0732">Signal</keyword>
<accession>A0A915YPU3</accession>
<evidence type="ECO:0000259" key="2">
    <source>
        <dbReference type="PROSITE" id="PS50822"/>
    </source>
</evidence>
<gene>
    <name evidence="3" type="ORF">CHRIB12_LOCUS1253</name>
</gene>
<dbReference type="OrthoDB" id="10252740at2759"/>
<dbReference type="EMBL" id="CAGKOT010000001">
    <property type="protein sequence ID" value="CAB5306207.1"/>
    <property type="molecule type" value="Genomic_DNA"/>
</dbReference>
<dbReference type="GO" id="GO:0003676">
    <property type="term" value="F:nucleic acid binding"/>
    <property type="evidence" value="ECO:0007669"/>
    <property type="project" value="InterPro"/>
</dbReference>
<dbReference type="VEuPathDB" id="FungiDB:RhiirFUN_022934"/>
<comment type="caution">
    <text evidence="3">The sequence shown here is derived from an EMBL/GenBank/DDBJ whole genome shotgun (WGS) entry which is preliminary data.</text>
</comment>
<dbReference type="SMART" id="SM00950">
    <property type="entry name" value="Piwi"/>
    <property type="match status" value="1"/>
</dbReference>
<feature type="domain" description="Piwi" evidence="2">
    <location>
        <begin position="36"/>
        <end position="184"/>
    </location>
</feature>
<evidence type="ECO:0000256" key="1">
    <source>
        <dbReference type="SAM" id="SignalP"/>
    </source>
</evidence>
<organism evidence="3 4">
    <name type="scientific">Rhizophagus irregularis</name>
    <dbReference type="NCBI Taxonomy" id="588596"/>
    <lineage>
        <taxon>Eukaryota</taxon>
        <taxon>Fungi</taxon>
        <taxon>Fungi incertae sedis</taxon>
        <taxon>Mucoromycota</taxon>
        <taxon>Glomeromycotina</taxon>
        <taxon>Glomeromycetes</taxon>
        <taxon>Glomerales</taxon>
        <taxon>Glomeraceae</taxon>
        <taxon>Rhizophagus</taxon>
    </lineage>
</organism>
<dbReference type="Proteomes" id="UP000684084">
    <property type="component" value="Unassembled WGS sequence"/>
</dbReference>
<sequence length="241" mass="27855">MSLLWKLRFCLRFALQTRGILTESLDIPNDPYDWDTQLGVPTQCILLKRLVRKNGIDQICSNIFLKVNAKLGGQNVILTNDQIDFVSSELTMILGADVFHSGRGDNRPNLKGVVIDLLRVFYQRNQVLLRKFLFYRDGVGETQFQHVKTYEVKALKEVFASVYRNSGPTLTFIILQKRHHTRFMPTEPCDGDKLGNCSLIFSYNLTPAYKEHTRDNSEGRFIWSLISTVFNSLDMGLRWER</sequence>
<proteinExistence type="predicted"/>
<dbReference type="Pfam" id="PF02171">
    <property type="entry name" value="Piwi"/>
    <property type="match status" value="1"/>
</dbReference>
<evidence type="ECO:0000313" key="4">
    <source>
        <dbReference type="Proteomes" id="UP000684084"/>
    </source>
</evidence>
<name>A0A915YPU3_9GLOM</name>
<dbReference type="PANTHER" id="PTHR22891">
    <property type="entry name" value="EUKARYOTIC TRANSLATION INITIATION FACTOR 2C"/>
    <property type="match status" value="1"/>
</dbReference>
<dbReference type="InterPro" id="IPR003165">
    <property type="entry name" value="Piwi"/>
</dbReference>
<dbReference type="AlphaFoldDB" id="A0A915YPU3"/>
<protein>
    <recommendedName>
        <fullName evidence="2">Piwi domain-containing protein</fullName>
    </recommendedName>
</protein>
<reference evidence="3" key="1">
    <citation type="submission" date="2020-05" db="EMBL/GenBank/DDBJ databases">
        <authorList>
            <person name="Rincon C."/>
            <person name="Sanders R I."/>
            <person name="Robbins C."/>
            <person name="Chaturvedi A."/>
        </authorList>
    </citation>
    <scope>NUCLEOTIDE SEQUENCE</scope>
    <source>
        <strain evidence="3">CHB12</strain>
    </source>
</reference>
<feature type="signal peptide" evidence="1">
    <location>
        <begin position="1"/>
        <end position="22"/>
    </location>
</feature>
<feature type="chain" id="PRO_5038100743" description="Piwi domain-containing protein" evidence="1">
    <location>
        <begin position="23"/>
        <end position="241"/>
    </location>
</feature>